<keyword evidence="3" id="KW-1185">Reference proteome</keyword>
<keyword evidence="1" id="KW-0812">Transmembrane</keyword>
<dbReference type="EMBL" id="CP108085">
    <property type="protein sequence ID" value="WUP71936.1"/>
    <property type="molecule type" value="Genomic_DNA"/>
</dbReference>
<organism evidence="2 3">
    <name type="scientific">Microbispora hainanensis</name>
    <dbReference type="NCBI Taxonomy" id="568844"/>
    <lineage>
        <taxon>Bacteria</taxon>
        <taxon>Bacillati</taxon>
        <taxon>Actinomycetota</taxon>
        <taxon>Actinomycetes</taxon>
        <taxon>Streptosporangiales</taxon>
        <taxon>Streptosporangiaceae</taxon>
        <taxon>Microbispora</taxon>
    </lineage>
</organism>
<feature type="transmembrane region" description="Helical" evidence="1">
    <location>
        <begin position="54"/>
        <end position="76"/>
    </location>
</feature>
<keyword evidence="1" id="KW-1133">Transmembrane helix</keyword>
<evidence type="ECO:0000313" key="3">
    <source>
        <dbReference type="Proteomes" id="UP001432011"/>
    </source>
</evidence>
<gene>
    <name evidence="2" type="ORF">OG913_21085</name>
</gene>
<dbReference type="Proteomes" id="UP001432011">
    <property type="component" value="Chromosome"/>
</dbReference>
<feature type="transmembrane region" description="Helical" evidence="1">
    <location>
        <begin position="88"/>
        <end position="108"/>
    </location>
</feature>
<protein>
    <recommendedName>
        <fullName evidence="4">DUF4386 family protein</fullName>
    </recommendedName>
</protein>
<sequence length="224" mass="22888">MTPPRTRHLPLALALFTAPLGFVVANAAYAWATRAGGDDSTGANALALASAHPGLYRLGSLAAMVGSLLMVPAMLGARRLIGDRSRRLGFLGTVLVAAGYICYFAIAFNGIGNVVMAERGDHAADYAAVIDGVESEPTVVWVFPLFALGNLVGTLLLGLALLRARVVPIWAAAGVVAWPPLHVIGLVTGSEWFEVAGAVTQAAGLAAAGLRLLSAPPGSGRPAA</sequence>
<evidence type="ECO:0000256" key="1">
    <source>
        <dbReference type="SAM" id="Phobius"/>
    </source>
</evidence>
<proteinExistence type="predicted"/>
<evidence type="ECO:0000313" key="2">
    <source>
        <dbReference type="EMBL" id="WUP71936.1"/>
    </source>
</evidence>
<reference evidence="2" key="1">
    <citation type="submission" date="2022-10" db="EMBL/GenBank/DDBJ databases">
        <title>The complete genomes of actinobacterial strains from the NBC collection.</title>
        <authorList>
            <person name="Joergensen T.S."/>
            <person name="Alvarez Arevalo M."/>
            <person name="Sterndorff E.B."/>
            <person name="Faurdal D."/>
            <person name="Vuksanovic O."/>
            <person name="Mourched A.-S."/>
            <person name="Charusanti P."/>
            <person name="Shaw S."/>
            <person name="Blin K."/>
            <person name="Weber T."/>
        </authorList>
    </citation>
    <scope>NUCLEOTIDE SEQUENCE</scope>
    <source>
        <strain evidence="2">NBC_00254</strain>
    </source>
</reference>
<feature type="transmembrane region" description="Helical" evidence="1">
    <location>
        <begin position="141"/>
        <end position="162"/>
    </location>
</feature>
<keyword evidence="1" id="KW-0472">Membrane</keyword>
<feature type="transmembrane region" description="Helical" evidence="1">
    <location>
        <begin position="169"/>
        <end position="189"/>
    </location>
</feature>
<accession>A0ABZ1SGP5</accession>
<name>A0ABZ1SGP5_9ACTN</name>
<dbReference type="RefSeq" id="WP_142646369.1">
    <property type="nucleotide sequence ID" value="NZ_CP108085.1"/>
</dbReference>
<evidence type="ECO:0008006" key="4">
    <source>
        <dbReference type="Google" id="ProtNLM"/>
    </source>
</evidence>